<keyword evidence="3 5" id="KW-0964">Secreted</keyword>
<comment type="caution">
    <text evidence="8">The sequence shown here is derived from an EMBL/GenBank/DDBJ whole genome shotgun (WGS) entry which is preliminary data.</text>
</comment>
<protein>
    <recommendedName>
        <fullName evidence="5">RxLR effector protein</fullName>
    </recommendedName>
</protein>
<feature type="chain" id="PRO_5010443853" description="RxLR effector protein" evidence="5">
    <location>
        <begin position="20"/>
        <end position="167"/>
    </location>
</feature>
<dbReference type="Pfam" id="PF16810">
    <property type="entry name" value="RXLR"/>
    <property type="match status" value="1"/>
</dbReference>
<comment type="function">
    <text evidence="5">Effector that suppresses plant defense responses during pathogen infection.</text>
</comment>
<dbReference type="Proteomes" id="UP000054636">
    <property type="component" value="Unassembled WGS sequence"/>
</dbReference>
<comment type="similarity">
    <text evidence="2 5">Belongs to the RxLR effector family.</text>
</comment>
<evidence type="ECO:0000313" key="7">
    <source>
        <dbReference type="EMBL" id="KUF84315.1"/>
    </source>
</evidence>
<feature type="signal peptide" evidence="5">
    <location>
        <begin position="1"/>
        <end position="19"/>
    </location>
</feature>
<evidence type="ECO:0000256" key="4">
    <source>
        <dbReference type="ARBA" id="ARBA00022729"/>
    </source>
</evidence>
<sequence>MRLANLLLVAALINASCGALSTNHGDDQMTTSAFVSPDQARPLSTNHNTAMGDSRYLRVETIDEDEERGLSFLNTLTKELMDDILKTKEAQRNFFASLEGLPIESVAGKILELAPHDEKYLTIALLYKQFRNGEPLSAIYKHNPLEFARANNDYPSWRAYVLSLLKD</sequence>
<dbReference type="EMBL" id="LNFP01000339">
    <property type="protein sequence ID" value="KUF93931.1"/>
    <property type="molecule type" value="Genomic_DNA"/>
</dbReference>
<dbReference type="EMBL" id="LNFO01003883">
    <property type="protein sequence ID" value="KUF81978.1"/>
    <property type="molecule type" value="Genomic_DNA"/>
</dbReference>
<accession>A0A0W8DC68</accession>
<evidence type="ECO:0000256" key="3">
    <source>
        <dbReference type="ARBA" id="ARBA00022525"/>
    </source>
</evidence>
<evidence type="ECO:0000256" key="5">
    <source>
        <dbReference type="RuleBase" id="RU367124"/>
    </source>
</evidence>
<dbReference type="OrthoDB" id="92060at2759"/>
<evidence type="ECO:0000256" key="1">
    <source>
        <dbReference type="ARBA" id="ARBA00004613"/>
    </source>
</evidence>
<reference evidence="9 10" key="1">
    <citation type="submission" date="2015-11" db="EMBL/GenBank/DDBJ databases">
        <title>Genomes and virulence difference between two physiological races of Phytophthora nicotianae.</title>
        <authorList>
            <person name="Liu H."/>
            <person name="Ma X."/>
            <person name="Yu H."/>
            <person name="Fang D."/>
            <person name="Li Y."/>
            <person name="Wang X."/>
            <person name="Wang W."/>
            <person name="Dong Y."/>
            <person name="Xiao B."/>
        </authorList>
    </citation>
    <scope>NUCLEOTIDE SEQUENCE [LARGE SCALE GENOMIC DNA]</scope>
    <source>
        <strain evidence="9">race 0</strain>
        <strain evidence="6">Race 0</strain>
        <strain evidence="8">Race 1</strain>
        <strain evidence="10">race 1</strain>
    </source>
</reference>
<keyword evidence="4 5" id="KW-0732">Signal</keyword>
<gene>
    <name evidence="7" type="ORF">AM587_10001203</name>
    <name evidence="6" type="ORF">AM587_10004165</name>
    <name evidence="8" type="ORF">AM588_10004290</name>
</gene>
<dbReference type="InterPro" id="IPR031825">
    <property type="entry name" value="RXLR"/>
</dbReference>
<evidence type="ECO:0000313" key="9">
    <source>
        <dbReference type="Proteomes" id="UP000052943"/>
    </source>
</evidence>
<organism evidence="8 10">
    <name type="scientific">Phytophthora nicotianae</name>
    <name type="common">Potato buckeye rot agent</name>
    <name type="synonym">Phytophthora parasitica</name>
    <dbReference type="NCBI Taxonomy" id="4792"/>
    <lineage>
        <taxon>Eukaryota</taxon>
        <taxon>Sar</taxon>
        <taxon>Stramenopiles</taxon>
        <taxon>Oomycota</taxon>
        <taxon>Peronosporomycetes</taxon>
        <taxon>Peronosporales</taxon>
        <taxon>Peronosporaceae</taxon>
        <taxon>Phytophthora</taxon>
    </lineage>
</organism>
<evidence type="ECO:0000313" key="10">
    <source>
        <dbReference type="Proteomes" id="UP000054636"/>
    </source>
</evidence>
<comment type="domain">
    <text evidence="5">The RxLR-dEER motif acts to carry the protein into the host cell cytoplasm through binding to cell surface phosphatidylinositol-3-phosphate.</text>
</comment>
<comment type="subcellular location">
    <subcellularLocation>
        <location evidence="1 5">Secreted</location>
    </subcellularLocation>
</comment>
<proteinExistence type="inferred from homology"/>
<evidence type="ECO:0000313" key="6">
    <source>
        <dbReference type="EMBL" id="KUF81978.1"/>
    </source>
</evidence>
<evidence type="ECO:0000313" key="8">
    <source>
        <dbReference type="EMBL" id="KUF93931.1"/>
    </source>
</evidence>
<name>A0A0W8DC68_PHYNI</name>
<dbReference type="EMBL" id="LNFO01002930">
    <property type="protein sequence ID" value="KUF84315.1"/>
    <property type="molecule type" value="Genomic_DNA"/>
</dbReference>
<dbReference type="AlphaFoldDB" id="A0A0W8DC68"/>
<evidence type="ECO:0000256" key="2">
    <source>
        <dbReference type="ARBA" id="ARBA00010400"/>
    </source>
</evidence>
<dbReference type="Proteomes" id="UP000052943">
    <property type="component" value="Unassembled WGS sequence"/>
</dbReference>
<dbReference type="GO" id="GO:0005576">
    <property type="term" value="C:extracellular region"/>
    <property type="evidence" value="ECO:0007669"/>
    <property type="project" value="UniProtKB-SubCell"/>
</dbReference>